<dbReference type="InterPro" id="IPR050309">
    <property type="entry name" value="Type-B_Carboxylest/Lipase"/>
</dbReference>
<name>A0AAD7ND56_9AGAR</name>
<dbReference type="Gene3D" id="3.40.50.1820">
    <property type="entry name" value="alpha/beta hydrolase"/>
    <property type="match status" value="2"/>
</dbReference>
<evidence type="ECO:0000313" key="2">
    <source>
        <dbReference type="EMBL" id="KAJ7755296.1"/>
    </source>
</evidence>
<dbReference type="EMBL" id="JARJLG010000064">
    <property type="protein sequence ID" value="KAJ7755296.1"/>
    <property type="molecule type" value="Genomic_DNA"/>
</dbReference>
<dbReference type="SUPFAM" id="SSF53474">
    <property type="entry name" value="alpha/beta-Hydrolases"/>
    <property type="match status" value="1"/>
</dbReference>
<dbReference type="AlphaFoldDB" id="A0AAD7ND56"/>
<protein>
    <submittedName>
        <fullName evidence="2">Carotenoid ester lipase</fullName>
    </submittedName>
</protein>
<dbReference type="Proteomes" id="UP001215280">
    <property type="component" value="Unassembled WGS sequence"/>
</dbReference>
<proteinExistence type="predicted"/>
<dbReference type="InterPro" id="IPR019819">
    <property type="entry name" value="Carboxylesterase_B_CS"/>
</dbReference>
<dbReference type="PANTHER" id="PTHR11559">
    <property type="entry name" value="CARBOXYLESTERASE"/>
    <property type="match status" value="1"/>
</dbReference>
<dbReference type="PROSITE" id="PS00941">
    <property type="entry name" value="CARBOXYLESTERASE_B_2"/>
    <property type="match status" value="1"/>
</dbReference>
<dbReference type="Pfam" id="PF00135">
    <property type="entry name" value="COesterase"/>
    <property type="match status" value="1"/>
</dbReference>
<feature type="domain" description="Carboxylesterase type B" evidence="1">
    <location>
        <begin position="57"/>
        <end position="269"/>
    </location>
</feature>
<organism evidence="2 3">
    <name type="scientific">Mycena maculata</name>
    <dbReference type="NCBI Taxonomy" id="230809"/>
    <lineage>
        <taxon>Eukaryota</taxon>
        <taxon>Fungi</taxon>
        <taxon>Dikarya</taxon>
        <taxon>Basidiomycota</taxon>
        <taxon>Agaricomycotina</taxon>
        <taxon>Agaricomycetes</taxon>
        <taxon>Agaricomycetidae</taxon>
        <taxon>Agaricales</taxon>
        <taxon>Marasmiineae</taxon>
        <taxon>Mycenaceae</taxon>
        <taxon>Mycena</taxon>
    </lineage>
</organism>
<gene>
    <name evidence="2" type="ORF">DFH07DRAFT_959405</name>
</gene>
<evidence type="ECO:0000259" key="1">
    <source>
        <dbReference type="Pfam" id="PF00135"/>
    </source>
</evidence>
<dbReference type="InterPro" id="IPR029058">
    <property type="entry name" value="AB_hydrolase_fold"/>
</dbReference>
<accession>A0AAD7ND56</accession>
<sequence length="402" mass="43687">MGNHNIHPNFPSIYKLKGNHGVPGACAECGSLKGVVLPLQDVLDDIVNAVYGIVLPDSEDCLTINVIKPAAATTTSKLPVVVLIFASGFEFNSPATSDGSTIEHSLALGEPVIYVSMNYRVSAFGFLASVEIKAAGVGNLGLQDQCEALCWIQKYITAFRGDTTHYVWGKSAGAISVSLQKFATGGNTEGLFWAAFMQSSASVPIGSINNGQKYYDTIVEQTGCSGAADTLACLRTVPYPTLKAAQNTLPGLFSYQLIISPTSTDAEFMQWIQTYWLPELAAAQAVTLNSLYPSDVVDGSPFNTGFLNELTLQYKQIAAFQFHTSDIHNIYDDGELMDYLINFAMNLNPNGRAVPNWPTYTTETPNMMMFLDSFFIPTTIINDTYRAAAMQFLANITLEFPM</sequence>
<evidence type="ECO:0000313" key="3">
    <source>
        <dbReference type="Proteomes" id="UP001215280"/>
    </source>
</evidence>
<keyword evidence="3" id="KW-1185">Reference proteome</keyword>
<dbReference type="InterPro" id="IPR002018">
    <property type="entry name" value="CarbesteraseB"/>
</dbReference>
<reference evidence="2" key="1">
    <citation type="submission" date="2023-03" db="EMBL/GenBank/DDBJ databases">
        <title>Massive genome expansion in bonnet fungi (Mycena s.s.) driven by repeated elements and novel gene families across ecological guilds.</title>
        <authorList>
            <consortium name="Lawrence Berkeley National Laboratory"/>
            <person name="Harder C.B."/>
            <person name="Miyauchi S."/>
            <person name="Viragh M."/>
            <person name="Kuo A."/>
            <person name="Thoen E."/>
            <person name="Andreopoulos B."/>
            <person name="Lu D."/>
            <person name="Skrede I."/>
            <person name="Drula E."/>
            <person name="Henrissat B."/>
            <person name="Morin E."/>
            <person name="Kohler A."/>
            <person name="Barry K."/>
            <person name="LaButti K."/>
            <person name="Morin E."/>
            <person name="Salamov A."/>
            <person name="Lipzen A."/>
            <person name="Mereny Z."/>
            <person name="Hegedus B."/>
            <person name="Baldrian P."/>
            <person name="Stursova M."/>
            <person name="Weitz H."/>
            <person name="Taylor A."/>
            <person name="Grigoriev I.V."/>
            <person name="Nagy L.G."/>
            <person name="Martin F."/>
            <person name="Kauserud H."/>
        </authorList>
    </citation>
    <scope>NUCLEOTIDE SEQUENCE</scope>
    <source>
        <strain evidence="2">CBHHK188m</strain>
    </source>
</reference>
<comment type="caution">
    <text evidence="2">The sequence shown here is derived from an EMBL/GenBank/DDBJ whole genome shotgun (WGS) entry which is preliminary data.</text>
</comment>